<protein>
    <submittedName>
        <fullName evidence="8">Developmental gene 1062 protein-like</fullName>
    </submittedName>
</protein>
<dbReference type="Pfam" id="PF00010">
    <property type="entry name" value="HLH"/>
    <property type="match status" value="1"/>
</dbReference>
<feature type="compositionally biased region" description="Basic residues" evidence="6">
    <location>
        <begin position="417"/>
        <end position="426"/>
    </location>
</feature>
<dbReference type="FunFam" id="4.10.280.10:FF:000010">
    <property type="entry name" value="Scleraxis bHLH transcription factor"/>
    <property type="match status" value="1"/>
</dbReference>
<evidence type="ECO:0000313" key="9">
    <source>
        <dbReference type="Proteomes" id="UP000478052"/>
    </source>
</evidence>
<dbReference type="GO" id="GO:0000981">
    <property type="term" value="F:DNA-binding transcription factor activity, RNA polymerase II-specific"/>
    <property type="evidence" value="ECO:0007669"/>
    <property type="project" value="TreeGrafter"/>
</dbReference>
<evidence type="ECO:0000256" key="4">
    <source>
        <dbReference type="ARBA" id="ARBA00023163"/>
    </source>
</evidence>
<evidence type="ECO:0000256" key="2">
    <source>
        <dbReference type="ARBA" id="ARBA00023015"/>
    </source>
</evidence>
<keyword evidence="9" id="KW-1185">Reference proteome</keyword>
<feature type="compositionally biased region" description="Acidic residues" evidence="6">
    <location>
        <begin position="247"/>
        <end position="257"/>
    </location>
</feature>
<evidence type="ECO:0000256" key="3">
    <source>
        <dbReference type="ARBA" id="ARBA00023125"/>
    </source>
</evidence>
<dbReference type="Gene3D" id="4.10.280.10">
    <property type="entry name" value="Helix-loop-helix DNA-binding domain"/>
    <property type="match status" value="1"/>
</dbReference>
<sequence>MRAFQEKPKKFTVGSYNGISYDPTVVHIKQECMTTIGAAAAPSSSSAVAGDGRYVVQDLSPSASSYWMPAAEQQQLVTCVVGHPIGSTASSSSSFVDDESTSYEDITYNNYGPSSVAALQAAAAANCDYGGLYGHHLQQQQQQLQLQQPLLQYGNVGYYDGGSDVGGGGYHQLGHLQGYDEKPVAYDNNNAADVCDMNSAVAAASVAVAYDDPYAAPTVPQLDRQPLTPQYRPTQPNSNNNAVAAVADDDDEDDDDGAISNEDSNKRRQLQRRQQLQQQHHNMLQQQCNSSESAPAAVPVVRVVKRRNTANKKERRRTQSINNAFSDLRDCIPNVPSDTKLSKIKTLRLATSYIGYLMTVLDSDDPDTDGFKADLSAHTSKRSLQAPHVQADKTQQQQMMIARNPLNPTNDHQHQEHQHHHKRSKGRTGWPQDVWALELKQEQVNRKLKSYAHMLPPPILSTLITQ</sequence>
<dbReference type="PANTHER" id="PTHR23349:SF68">
    <property type="entry name" value="FI14601P"/>
    <property type="match status" value="1"/>
</dbReference>
<dbReference type="InterPro" id="IPR050283">
    <property type="entry name" value="E-box_TF_Regulators"/>
</dbReference>
<comment type="caution">
    <text evidence="8">The sequence shown here is derived from an EMBL/GenBank/DDBJ whole genome shotgun (WGS) entry which is preliminary data.</text>
</comment>
<evidence type="ECO:0000259" key="7">
    <source>
        <dbReference type="PROSITE" id="PS50888"/>
    </source>
</evidence>
<comment type="subcellular location">
    <subcellularLocation>
        <location evidence="1">Nucleus</location>
    </subcellularLocation>
</comment>
<dbReference type="PANTHER" id="PTHR23349">
    <property type="entry name" value="BASIC HELIX-LOOP-HELIX TRANSCRIPTION FACTOR, TWIST"/>
    <property type="match status" value="1"/>
</dbReference>
<dbReference type="SMART" id="SM00353">
    <property type="entry name" value="HLH"/>
    <property type="match status" value="1"/>
</dbReference>
<keyword evidence="3" id="KW-0238">DNA-binding</keyword>
<dbReference type="CDD" id="cd11466">
    <property type="entry name" value="bHLH_TS_HAND"/>
    <property type="match status" value="1"/>
</dbReference>
<feature type="region of interest" description="Disordered" evidence="6">
    <location>
        <begin position="217"/>
        <end position="298"/>
    </location>
</feature>
<dbReference type="SUPFAM" id="SSF47459">
    <property type="entry name" value="HLH, helix-loop-helix DNA-binding domain"/>
    <property type="match status" value="1"/>
</dbReference>
<organism evidence="8 9">
    <name type="scientific">Aphis craccivora</name>
    <name type="common">Cowpea aphid</name>
    <dbReference type="NCBI Taxonomy" id="307492"/>
    <lineage>
        <taxon>Eukaryota</taxon>
        <taxon>Metazoa</taxon>
        <taxon>Ecdysozoa</taxon>
        <taxon>Arthropoda</taxon>
        <taxon>Hexapoda</taxon>
        <taxon>Insecta</taxon>
        <taxon>Pterygota</taxon>
        <taxon>Neoptera</taxon>
        <taxon>Paraneoptera</taxon>
        <taxon>Hemiptera</taxon>
        <taxon>Sternorrhyncha</taxon>
        <taxon>Aphidomorpha</taxon>
        <taxon>Aphidoidea</taxon>
        <taxon>Aphididae</taxon>
        <taxon>Aphidini</taxon>
        <taxon>Aphis</taxon>
        <taxon>Aphis</taxon>
    </lineage>
</organism>
<keyword evidence="2" id="KW-0805">Transcription regulation</keyword>
<keyword evidence="4" id="KW-0804">Transcription</keyword>
<dbReference type="AlphaFoldDB" id="A0A6G0YE08"/>
<dbReference type="Proteomes" id="UP000478052">
    <property type="component" value="Unassembled WGS sequence"/>
</dbReference>
<evidence type="ECO:0000256" key="6">
    <source>
        <dbReference type="SAM" id="MobiDB-lite"/>
    </source>
</evidence>
<dbReference type="GO" id="GO:0000977">
    <property type="term" value="F:RNA polymerase II transcription regulatory region sequence-specific DNA binding"/>
    <property type="evidence" value="ECO:0007669"/>
    <property type="project" value="TreeGrafter"/>
</dbReference>
<proteinExistence type="predicted"/>
<keyword evidence="5" id="KW-0539">Nucleus</keyword>
<dbReference type="GO" id="GO:0032502">
    <property type="term" value="P:developmental process"/>
    <property type="evidence" value="ECO:0007669"/>
    <property type="project" value="TreeGrafter"/>
</dbReference>
<evidence type="ECO:0000256" key="5">
    <source>
        <dbReference type="ARBA" id="ARBA00023242"/>
    </source>
</evidence>
<name>A0A6G0YE08_APHCR</name>
<feature type="compositionally biased region" description="Polar residues" evidence="6">
    <location>
        <begin position="227"/>
        <end position="236"/>
    </location>
</feature>
<dbReference type="InterPro" id="IPR011598">
    <property type="entry name" value="bHLH_dom"/>
</dbReference>
<dbReference type="PROSITE" id="PS50888">
    <property type="entry name" value="BHLH"/>
    <property type="match status" value="1"/>
</dbReference>
<dbReference type="GO" id="GO:0005634">
    <property type="term" value="C:nucleus"/>
    <property type="evidence" value="ECO:0007669"/>
    <property type="project" value="UniProtKB-SubCell"/>
</dbReference>
<dbReference type="EMBL" id="VUJU01004592">
    <property type="protein sequence ID" value="KAF0753875.1"/>
    <property type="molecule type" value="Genomic_DNA"/>
</dbReference>
<gene>
    <name evidence="8" type="ORF">FWK35_00028017</name>
</gene>
<feature type="region of interest" description="Disordered" evidence="6">
    <location>
        <begin position="405"/>
        <end position="428"/>
    </location>
</feature>
<evidence type="ECO:0000313" key="8">
    <source>
        <dbReference type="EMBL" id="KAF0753875.1"/>
    </source>
</evidence>
<dbReference type="GO" id="GO:0046983">
    <property type="term" value="F:protein dimerization activity"/>
    <property type="evidence" value="ECO:0007669"/>
    <property type="project" value="InterPro"/>
</dbReference>
<feature type="domain" description="BHLH" evidence="7">
    <location>
        <begin position="305"/>
        <end position="357"/>
    </location>
</feature>
<reference evidence="8 9" key="1">
    <citation type="submission" date="2019-08" db="EMBL/GenBank/DDBJ databases">
        <title>Whole genome of Aphis craccivora.</title>
        <authorList>
            <person name="Voronova N.V."/>
            <person name="Shulinski R.S."/>
            <person name="Bandarenka Y.V."/>
            <person name="Zhorov D.G."/>
            <person name="Warner D."/>
        </authorList>
    </citation>
    <scope>NUCLEOTIDE SEQUENCE [LARGE SCALE GENOMIC DNA]</scope>
    <source>
        <strain evidence="8">180601</strain>
        <tissue evidence="8">Whole Body</tissue>
    </source>
</reference>
<dbReference type="InterPro" id="IPR036638">
    <property type="entry name" value="HLH_DNA-bd_sf"/>
</dbReference>
<dbReference type="OrthoDB" id="10055449at2759"/>
<evidence type="ECO:0000256" key="1">
    <source>
        <dbReference type="ARBA" id="ARBA00004123"/>
    </source>
</evidence>
<feature type="compositionally biased region" description="Low complexity" evidence="6">
    <location>
        <begin position="272"/>
        <end position="287"/>
    </location>
</feature>
<feature type="compositionally biased region" description="Low complexity" evidence="6">
    <location>
        <begin position="237"/>
        <end position="246"/>
    </location>
</feature>
<accession>A0A6G0YE08</accession>